<protein>
    <submittedName>
        <fullName evidence="3">TIGR02679 family protein</fullName>
    </submittedName>
</protein>
<dbReference type="Pfam" id="PF11796">
    <property type="entry name" value="DUF3323"/>
    <property type="match status" value="1"/>
</dbReference>
<dbReference type="RefSeq" id="WP_162392392.1">
    <property type="nucleotide sequence ID" value="NZ_JAABOZ010000001.1"/>
</dbReference>
<dbReference type="Proteomes" id="UP000470470">
    <property type="component" value="Unassembled WGS sequence"/>
</dbReference>
<name>A0A7K3WI14_9ACTN</name>
<proteinExistence type="predicted"/>
<dbReference type="EMBL" id="JAAGWK010000030">
    <property type="protein sequence ID" value="NEL56135.1"/>
    <property type="molecule type" value="Genomic_DNA"/>
</dbReference>
<organism evidence="3 4">
    <name type="scientific">Goekera deserti</name>
    <dbReference type="NCBI Taxonomy" id="2497753"/>
    <lineage>
        <taxon>Bacteria</taxon>
        <taxon>Bacillati</taxon>
        <taxon>Actinomycetota</taxon>
        <taxon>Actinomycetes</taxon>
        <taxon>Geodermatophilales</taxon>
        <taxon>Geodermatophilaceae</taxon>
        <taxon>Goekera</taxon>
    </lineage>
</organism>
<dbReference type="NCBIfam" id="TIGR02679">
    <property type="entry name" value="TIGR02679 family protein"/>
    <property type="match status" value="1"/>
</dbReference>
<gene>
    <name evidence="3" type="ORF">G1H19_19355</name>
</gene>
<evidence type="ECO:0000313" key="4">
    <source>
        <dbReference type="Proteomes" id="UP000470470"/>
    </source>
</evidence>
<evidence type="ECO:0000313" key="3">
    <source>
        <dbReference type="EMBL" id="NEL56135.1"/>
    </source>
</evidence>
<dbReference type="AlphaFoldDB" id="A0A7K3WI14"/>
<dbReference type="InterPro" id="IPR024465">
    <property type="entry name" value="DUF2399"/>
</dbReference>
<reference evidence="3 4" key="1">
    <citation type="submission" date="2020-02" db="EMBL/GenBank/DDBJ databases">
        <title>The whole genome sequence of CPCC 205119.</title>
        <authorList>
            <person name="Jiang Z."/>
        </authorList>
    </citation>
    <scope>NUCLEOTIDE SEQUENCE [LARGE SCALE GENOMIC DNA]</scope>
    <source>
        <strain evidence="3 4">CPCC 205119</strain>
    </source>
</reference>
<accession>A0A7K3WI14</accession>
<feature type="domain" description="DUF2399" evidence="1">
    <location>
        <begin position="277"/>
        <end position="429"/>
    </location>
</feature>
<evidence type="ECO:0000259" key="1">
    <source>
        <dbReference type="Pfam" id="PF09664"/>
    </source>
</evidence>
<keyword evidence="4" id="KW-1185">Reference proteome</keyword>
<evidence type="ECO:0000259" key="2">
    <source>
        <dbReference type="Pfam" id="PF11796"/>
    </source>
</evidence>
<feature type="domain" description="Conserved hypothetical protein CHP02679 N terminus" evidence="2">
    <location>
        <begin position="38"/>
        <end position="257"/>
    </location>
</feature>
<dbReference type="InterPro" id="IPR013495">
    <property type="entry name" value="CHP02679"/>
</dbReference>
<dbReference type="InterPro" id="IPR024466">
    <property type="entry name" value="CHP02679_N"/>
</dbReference>
<sequence>MTTAALPQRLHTYLADPSLRPLWSAVRRRLESNRLTVGGTVTVELDGDAATRLSGLIGDPRRPVRPGRAQIRLDVLDDALRRSAAAAGLISVLTALDGPLTDRAADREQRQAAQTHLWALLDARLGAAGLAEAGWLPAFLDGVRRTGLLTRAGDDAAEAIDHAGAALREVAADSVLDGGDPIPEPRWELAELAGEATGDAHGLDDDRVAAALVLRAAAAAAEEPAPSSAAERRTLWERLGVTTDQVSGTVLVWGLRPPGQGRWAAMMRERAALGLVTHLTVQELRAVAGQPLAAAGQPVHACENPQVLQAAARAGRVGPLVCFAGNPASAGLQLLARLLGDGARVAYHGDFDWPGIRITGRLLERGAVPWRMTAHDYADAVQRLPAGSRLELSGPPAPTPWEPDLAARMRRAGTAVHEESLLPTLLEDLL</sequence>
<comment type="caution">
    <text evidence="3">The sequence shown here is derived from an EMBL/GenBank/DDBJ whole genome shotgun (WGS) entry which is preliminary data.</text>
</comment>
<dbReference type="Pfam" id="PF09664">
    <property type="entry name" value="DUF2399"/>
    <property type="match status" value="1"/>
</dbReference>